<proteinExistence type="inferred from homology"/>
<dbReference type="PROSITE" id="PS51900">
    <property type="entry name" value="CB"/>
    <property type="match status" value="1"/>
</dbReference>
<evidence type="ECO:0000313" key="12">
    <source>
        <dbReference type="EMBL" id="AXQ62279.1"/>
    </source>
</evidence>
<dbReference type="InterPro" id="IPR010998">
    <property type="entry name" value="Integrase_recombinase_N"/>
</dbReference>
<evidence type="ECO:0000256" key="6">
    <source>
        <dbReference type="ARBA" id="ARBA00023125"/>
    </source>
</evidence>
<dbReference type="Pfam" id="PF00589">
    <property type="entry name" value="Phage_integrase"/>
    <property type="match status" value="1"/>
</dbReference>
<feature type="domain" description="Tyr recombinase" evidence="10">
    <location>
        <begin position="100"/>
        <end position="263"/>
    </location>
</feature>
<dbReference type="KEGG" id="vg:65115880"/>
<keyword evidence="7" id="KW-0233">DNA recombination</keyword>
<dbReference type="InterPro" id="IPR050090">
    <property type="entry name" value="Tyrosine_recombinase_XerCD"/>
</dbReference>
<evidence type="ECO:0000256" key="8">
    <source>
        <dbReference type="ARBA" id="ARBA00023195"/>
    </source>
</evidence>
<dbReference type="InterPro" id="IPR044068">
    <property type="entry name" value="CB"/>
</dbReference>
<keyword evidence="4" id="KW-0378">Hydrolase</keyword>
<accession>A0A385DUP1</accession>
<evidence type="ECO:0000259" key="11">
    <source>
        <dbReference type="PROSITE" id="PS51900"/>
    </source>
</evidence>
<evidence type="ECO:0000313" key="13">
    <source>
        <dbReference type="Proteomes" id="UP000263402"/>
    </source>
</evidence>
<evidence type="ECO:0000256" key="3">
    <source>
        <dbReference type="ARBA" id="ARBA00022679"/>
    </source>
</evidence>
<sequence length="274" mass="30640">MSMEITTDTWITHLHAEGKANRTIKDRRIILRRLESDLGYPALKANTLDLARWLGRDDLAPVTRSVYHSILSAFYRWAVLNGHRSDNPMTPIKAPRRPKRHPRPIAPAEFRRLIDNADCEMLAMLILAGYAGLRVAEIARFHGRDLDVHTGMLEVRGKGGATLSIPAHPELIAHAAKMPSGYWFPSQRAKHVGGQCVSERIRLYMLRNGVNATPHALRHTFATGLLEAGADLRVVQELMRHATLSTTAIYTAITDDRKREAIQRLGREADVAAA</sequence>
<keyword evidence="6 9" id="KW-0238">DNA-binding</keyword>
<dbReference type="GO" id="GO:0006310">
    <property type="term" value="P:DNA recombination"/>
    <property type="evidence" value="ECO:0007669"/>
    <property type="project" value="UniProtKB-KW"/>
</dbReference>
<dbReference type="PANTHER" id="PTHR30349:SF64">
    <property type="entry name" value="PROPHAGE INTEGRASE INTD-RELATED"/>
    <property type="match status" value="1"/>
</dbReference>
<name>A0A385DUP1_9CAUD</name>
<keyword evidence="8" id="KW-1179">Viral genome integration</keyword>
<dbReference type="InterPro" id="IPR013762">
    <property type="entry name" value="Integrase-like_cat_sf"/>
</dbReference>
<keyword evidence="5" id="KW-0229">DNA integration</keyword>
<dbReference type="GO" id="GO:0015074">
    <property type="term" value="P:DNA integration"/>
    <property type="evidence" value="ECO:0007669"/>
    <property type="project" value="UniProtKB-KW"/>
</dbReference>
<dbReference type="GeneID" id="65115880"/>
<evidence type="ECO:0000256" key="7">
    <source>
        <dbReference type="ARBA" id="ARBA00023172"/>
    </source>
</evidence>
<keyword evidence="13" id="KW-1185">Reference proteome</keyword>
<evidence type="ECO:0000256" key="2">
    <source>
        <dbReference type="ARBA" id="ARBA00016082"/>
    </source>
</evidence>
<comment type="similarity">
    <text evidence="1">Belongs to the 'phage' integrase family.</text>
</comment>
<evidence type="ECO:0000259" key="10">
    <source>
        <dbReference type="PROSITE" id="PS51898"/>
    </source>
</evidence>
<dbReference type="PROSITE" id="PS51898">
    <property type="entry name" value="TYR_RECOMBINASE"/>
    <property type="match status" value="1"/>
</dbReference>
<dbReference type="Gene3D" id="1.10.150.130">
    <property type="match status" value="1"/>
</dbReference>
<dbReference type="GO" id="GO:0075713">
    <property type="term" value="P:establishment of integrated proviral latency"/>
    <property type="evidence" value="ECO:0007669"/>
    <property type="project" value="UniProtKB-KW"/>
</dbReference>
<dbReference type="GO" id="GO:0016740">
    <property type="term" value="F:transferase activity"/>
    <property type="evidence" value="ECO:0007669"/>
    <property type="project" value="UniProtKB-KW"/>
</dbReference>
<dbReference type="SUPFAM" id="SSF56349">
    <property type="entry name" value="DNA breaking-rejoining enzymes"/>
    <property type="match status" value="1"/>
</dbReference>
<dbReference type="InterPro" id="IPR002104">
    <property type="entry name" value="Integrase_catalytic"/>
</dbReference>
<evidence type="ECO:0000256" key="9">
    <source>
        <dbReference type="PROSITE-ProRule" id="PRU01248"/>
    </source>
</evidence>
<feature type="domain" description="Core-binding (CB)" evidence="11">
    <location>
        <begin position="1"/>
        <end position="79"/>
    </location>
</feature>
<evidence type="ECO:0000256" key="1">
    <source>
        <dbReference type="ARBA" id="ARBA00008857"/>
    </source>
</evidence>
<dbReference type="GO" id="GO:0044826">
    <property type="term" value="P:viral genome integration into host DNA"/>
    <property type="evidence" value="ECO:0007669"/>
    <property type="project" value="UniProtKB-KW"/>
</dbReference>
<evidence type="ECO:0000256" key="4">
    <source>
        <dbReference type="ARBA" id="ARBA00022801"/>
    </source>
</evidence>
<gene>
    <name evidence="12" type="primary">47</name>
    <name evidence="12" type="ORF">SEA_TILLYBOBJOE_47</name>
</gene>
<dbReference type="Gene3D" id="1.10.443.10">
    <property type="entry name" value="Intergrase catalytic core"/>
    <property type="match status" value="1"/>
</dbReference>
<keyword evidence="3" id="KW-0808">Transferase</keyword>
<dbReference type="InterPro" id="IPR011010">
    <property type="entry name" value="DNA_brk_join_enz"/>
</dbReference>
<reference evidence="12 13" key="1">
    <citation type="submission" date="2018-07" db="EMBL/GenBank/DDBJ databases">
        <authorList>
            <person name="Washington J.M."/>
            <person name="Stoner K.N."/>
            <person name="Veracka M."/>
            <person name="Ewers R.M."/>
            <person name="Paschalis M.I."/>
            <person name="Maciver D.B."/>
            <person name="Nichols C.D."/>
            <person name="Santiago X."/>
            <person name="Osorio S.M."/>
            <person name="Scaff D.S."/>
            <person name="Mercado F.J."/>
            <person name="Tamondong K.G."/>
            <person name="Nicholson R.L."/>
            <person name="Antonucci M.K."/>
            <person name="Anger G.K."/>
            <person name="Petit-Frere T."/>
            <person name="Garlena R.A."/>
            <person name="Russell D.A."/>
            <person name="Pope W.H."/>
            <person name="Jacobs-Sera D."/>
            <person name="Hatfull G.F."/>
        </authorList>
    </citation>
    <scope>NUCLEOTIDE SEQUENCE [LARGE SCALE GENOMIC DNA]</scope>
</reference>
<dbReference type="Proteomes" id="UP000263402">
    <property type="component" value="Segment"/>
</dbReference>
<dbReference type="PANTHER" id="PTHR30349">
    <property type="entry name" value="PHAGE INTEGRASE-RELATED"/>
    <property type="match status" value="1"/>
</dbReference>
<dbReference type="GO" id="GO:0003677">
    <property type="term" value="F:DNA binding"/>
    <property type="evidence" value="ECO:0007669"/>
    <property type="project" value="UniProtKB-UniRule"/>
</dbReference>
<protein>
    <recommendedName>
        <fullName evidence="2">Integrase</fullName>
    </recommendedName>
</protein>
<dbReference type="EMBL" id="MH669015">
    <property type="protein sequence ID" value="AXQ62279.1"/>
    <property type="molecule type" value="Genomic_DNA"/>
</dbReference>
<evidence type="ECO:0000256" key="5">
    <source>
        <dbReference type="ARBA" id="ARBA00022908"/>
    </source>
</evidence>
<dbReference type="RefSeq" id="YP_010098210.1">
    <property type="nucleotide sequence ID" value="NC_055765.1"/>
</dbReference>
<organism evidence="12 13">
    <name type="scientific">Gordonia phage TillyBobJoe</name>
    <dbReference type="NCBI Taxonomy" id="2301560"/>
    <lineage>
        <taxon>Viruses</taxon>
        <taxon>Duplodnaviria</taxon>
        <taxon>Heunggongvirae</taxon>
        <taxon>Uroviricota</taxon>
        <taxon>Caudoviricetes</taxon>
        <taxon>Stackebrandtviridae</taxon>
        <taxon>Frickvirinae</taxon>
        <taxon>Wizardvirus</taxon>
        <taxon>Wizardvirus tillybobjoe</taxon>
    </lineage>
</organism>
<dbReference type="GO" id="GO:0016787">
    <property type="term" value="F:hydrolase activity"/>
    <property type="evidence" value="ECO:0007669"/>
    <property type="project" value="UniProtKB-KW"/>
</dbReference>
<keyword evidence="8" id="KW-1160">Virus entry into host cell</keyword>